<protein>
    <recommendedName>
        <fullName evidence="4">DUF4870 domain-containing protein</fullName>
    </recommendedName>
</protein>
<gene>
    <name evidence="2" type="ORF">GTOL_10995</name>
</gene>
<feature type="transmembrane region" description="Helical" evidence="1">
    <location>
        <begin position="59"/>
        <end position="79"/>
    </location>
</feature>
<keyword evidence="1" id="KW-1133">Transmembrane helix</keyword>
<comment type="caution">
    <text evidence="2">The sequence shown here is derived from an EMBL/GenBank/DDBJ whole genome shotgun (WGS) entry which is preliminary data.</text>
</comment>
<dbReference type="AlphaFoldDB" id="A0A916J349"/>
<feature type="transmembrane region" description="Helical" evidence="1">
    <location>
        <begin position="20"/>
        <end position="39"/>
    </location>
</feature>
<reference evidence="2" key="1">
    <citation type="submission" date="2021-04" db="EMBL/GenBank/DDBJ databases">
        <authorList>
            <person name="Hornung B."/>
        </authorList>
    </citation>
    <scope>NUCLEOTIDE SEQUENCE</scope>
    <source>
        <strain evidence="2">G5G6</strain>
    </source>
</reference>
<organism evidence="2 3">
    <name type="scientific">Georgfuchsia toluolica</name>
    <dbReference type="NCBI Taxonomy" id="424218"/>
    <lineage>
        <taxon>Bacteria</taxon>
        <taxon>Pseudomonadati</taxon>
        <taxon>Pseudomonadota</taxon>
        <taxon>Betaproteobacteria</taxon>
        <taxon>Nitrosomonadales</taxon>
        <taxon>Sterolibacteriaceae</taxon>
        <taxon>Georgfuchsia</taxon>
    </lineage>
</organism>
<dbReference type="RefSeq" id="WP_220635111.1">
    <property type="nucleotide sequence ID" value="NZ_CAJQUM010000001.1"/>
</dbReference>
<feature type="transmembrane region" description="Helical" evidence="1">
    <location>
        <begin position="85"/>
        <end position="109"/>
    </location>
</feature>
<name>A0A916J349_9PROT</name>
<keyword evidence="1" id="KW-0812">Transmembrane</keyword>
<keyword evidence="1" id="KW-0472">Membrane</keyword>
<evidence type="ECO:0000256" key="1">
    <source>
        <dbReference type="SAM" id="Phobius"/>
    </source>
</evidence>
<evidence type="ECO:0008006" key="4">
    <source>
        <dbReference type="Google" id="ProtNLM"/>
    </source>
</evidence>
<dbReference type="EMBL" id="CAJQUM010000001">
    <property type="protein sequence ID" value="CAG4883113.1"/>
    <property type="molecule type" value="Genomic_DNA"/>
</dbReference>
<evidence type="ECO:0000313" key="3">
    <source>
        <dbReference type="Proteomes" id="UP000742786"/>
    </source>
</evidence>
<accession>A0A916J349</accession>
<keyword evidence="3" id="KW-1185">Reference proteome</keyword>
<evidence type="ECO:0000313" key="2">
    <source>
        <dbReference type="EMBL" id="CAG4883113.1"/>
    </source>
</evidence>
<sequence length="133" mass="14554">MNESAPAPGQALAVNAELLYLVNLMLAPGLAFLLLAWLWLKHRRTAPALARQHLDQTFVVSLCGGALLIVACGVILALGGLDWSWTWVIVLLYFLLVHSTLIMFGLIGLSHAMAGKVWPFPLLGRAARWIEVK</sequence>
<proteinExistence type="predicted"/>
<dbReference type="Proteomes" id="UP000742786">
    <property type="component" value="Unassembled WGS sequence"/>
</dbReference>